<keyword evidence="2" id="KW-1185">Reference proteome</keyword>
<dbReference type="Proteomes" id="UP000078542">
    <property type="component" value="Unassembled WGS sequence"/>
</dbReference>
<name>A0A151I8S1_9HYME</name>
<gene>
    <name evidence="1" type="ORF">ALC62_14311</name>
</gene>
<protein>
    <submittedName>
        <fullName evidence="1">Uncharacterized protein</fullName>
    </submittedName>
</protein>
<dbReference type="EMBL" id="KQ978334">
    <property type="protein sequence ID" value="KYM95052.1"/>
    <property type="molecule type" value="Genomic_DNA"/>
</dbReference>
<evidence type="ECO:0000313" key="2">
    <source>
        <dbReference type="Proteomes" id="UP000078542"/>
    </source>
</evidence>
<evidence type="ECO:0000313" key="1">
    <source>
        <dbReference type="EMBL" id="KYM95052.1"/>
    </source>
</evidence>
<proteinExistence type="predicted"/>
<organism evidence="1 2">
    <name type="scientific">Cyphomyrmex costatus</name>
    <dbReference type="NCBI Taxonomy" id="456900"/>
    <lineage>
        <taxon>Eukaryota</taxon>
        <taxon>Metazoa</taxon>
        <taxon>Ecdysozoa</taxon>
        <taxon>Arthropoda</taxon>
        <taxon>Hexapoda</taxon>
        <taxon>Insecta</taxon>
        <taxon>Pterygota</taxon>
        <taxon>Neoptera</taxon>
        <taxon>Endopterygota</taxon>
        <taxon>Hymenoptera</taxon>
        <taxon>Apocrita</taxon>
        <taxon>Aculeata</taxon>
        <taxon>Formicoidea</taxon>
        <taxon>Formicidae</taxon>
        <taxon>Myrmicinae</taxon>
        <taxon>Cyphomyrmex</taxon>
    </lineage>
</organism>
<reference evidence="1 2" key="1">
    <citation type="submission" date="2016-03" db="EMBL/GenBank/DDBJ databases">
        <title>Cyphomyrmex costatus WGS genome.</title>
        <authorList>
            <person name="Nygaard S."/>
            <person name="Hu H."/>
            <person name="Boomsma J."/>
            <person name="Zhang G."/>
        </authorList>
    </citation>
    <scope>NUCLEOTIDE SEQUENCE [LARGE SCALE GENOMIC DNA]</scope>
    <source>
        <strain evidence="1">MS0001</strain>
        <tissue evidence="1">Whole body</tissue>
    </source>
</reference>
<dbReference type="AlphaFoldDB" id="A0A151I8S1"/>
<sequence length="49" mass="5580">MYYLVAPSRSGFPPKMHSLQDNPVGKLKWVTLWGIPSQVCHSKTYGFLI</sequence>
<accession>A0A151I8S1</accession>